<reference evidence="11" key="1">
    <citation type="submission" date="2022-09" db="EMBL/GenBank/DDBJ databases">
        <title>Draft genome sequence of Coprococcus comes strain 31264.</title>
        <authorList>
            <person name="Atsushi H."/>
            <person name="Moriya O."/>
            <person name="Mitsuo S."/>
        </authorList>
    </citation>
    <scope>NUCLEOTIDE SEQUENCE</scope>
    <source>
        <strain evidence="11">JCM 31264</strain>
    </source>
</reference>
<dbReference type="Gene3D" id="3.40.1190.20">
    <property type="match status" value="1"/>
</dbReference>
<dbReference type="PRINTS" id="PR00990">
    <property type="entry name" value="RIBOKINASE"/>
</dbReference>
<evidence type="ECO:0000256" key="4">
    <source>
        <dbReference type="ARBA" id="ARBA00022777"/>
    </source>
</evidence>
<dbReference type="EMBL" id="BSCI01000019">
    <property type="protein sequence ID" value="GLG88142.1"/>
    <property type="molecule type" value="Genomic_DNA"/>
</dbReference>
<feature type="binding site" evidence="9">
    <location>
        <begin position="250"/>
        <end position="251"/>
    </location>
    <ligand>
        <name>ATP</name>
        <dbReference type="ChEBI" id="CHEBI:30616"/>
    </ligand>
</feature>
<comment type="function">
    <text evidence="9">Catalyzes the phosphorylation of ribose at O-5 in a reaction requiring ATP and magnesium. The resulting D-ribose-5-phosphate can then be used either for sythesis of nucleotides, histidine, and tryptophan, or as a component of the pentose phosphate pathway.</text>
</comment>
<dbReference type="InterPro" id="IPR029056">
    <property type="entry name" value="Ribokinase-like"/>
</dbReference>
<dbReference type="GO" id="GO:0046872">
    <property type="term" value="F:metal ion binding"/>
    <property type="evidence" value="ECO:0007669"/>
    <property type="project" value="UniProtKB-KW"/>
</dbReference>
<evidence type="ECO:0000256" key="2">
    <source>
        <dbReference type="ARBA" id="ARBA00022723"/>
    </source>
</evidence>
<dbReference type="PANTHER" id="PTHR10584">
    <property type="entry name" value="SUGAR KINASE"/>
    <property type="match status" value="1"/>
</dbReference>
<keyword evidence="2 9" id="KW-0479">Metal-binding</keyword>
<dbReference type="Proteomes" id="UP001145109">
    <property type="component" value="Unassembled WGS sequence"/>
</dbReference>
<comment type="catalytic activity">
    <reaction evidence="9">
        <text>D-ribose + ATP = D-ribose 5-phosphate + ADP + H(+)</text>
        <dbReference type="Rhea" id="RHEA:13697"/>
        <dbReference type="ChEBI" id="CHEBI:15378"/>
        <dbReference type="ChEBI" id="CHEBI:30616"/>
        <dbReference type="ChEBI" id="CHEBI:47013"/>
        <dbReference type="ChEBI" id="CHEBI:78346"/>
        <dbReference type="ChEBI" id="CHEBI:456216"/>
        <dbReference type="EC" id="2.7.1.15"/>
    </reaction>
</comment>
<dbReference type="AlphaFoldDB" id="A0AA37QJK6"/>
<evidence type="ECO:0000256" key="3">
    <source>
        <dbReference type="ARBA" id="ARBA00022741"/>
    </source>
</evidence>
<dbReference type="RefSeq" id="WP_055249094.1">
    <property type="nucleotide sequence ID" value="NZ_BSCI01000019.1"/>
</dbReference>
<feature type="binding site" evidence="9">
    <location>
        <position position="247"/>
    </location>
    <ligand>
        <name>K(+)</name>
        <dbReference type="ChEBI" id="CHEBI:29103"/>
    </ligand>
</feature>
<dbReference type="CDD" id="cd01174">
    <property type="entry name" value="ribokinase"/>
    <property type="match status" value="1"/>
</dbReference>
<keyword evidence="1 9" id="KW-0808">Transferase</keyword>
<comment type="activity regulation">
    <text evidence="9">Activated by a monovalent cation that binds near, but not in, the active site. The most likely occupant of the site in vivo is potassium. Ion binding induces a conformational change that may alter substrate affinity.</text>
</comment>
<evidence type="ECO:0000256" key="1">
    <source>
        <dbReference type="ARBA" id="ARBA00022679"/>
    </source>
</evidence>
<feature type="binding site" evidence="9">
    <location>
        <position position="281"/>
    </location>
    <ligand>
        <name>K(+)</name>
        <dbReference type="ChEBI" id="CHEBI:29103"/>
    </ligand>
</feature>
<gene>
    <name evidence="11" type="primary">rbsK5</name>
    <name evidence="9" type="synonym">rbsK</name>
    <name evidence="11" type="ORF">comes_26890</name>
</gene>
<dbReference type="SUPFAM" id="SSF53613">
    <property type="entry name" value="Ribokinase-like"/>
    <property type="match status" value="1"/>
</dbReference>
<dbReference type="EC" id="2.7.1.15" evidence="9"/>
<feature type="binding site" evidence="9">
    <location>
        <position position="290"/>
    </location>
    <ligand>
        <name>K(+)</name>
        <dbReference type="ChEBI" id="CHEBI:29103"/>
    </ligand>
</feature>
<evidence type="ECO:0000256" key="6">
    <source>
        <dbReference type="ARBA" id="ARBA00022842"/>
    </source>
</evidence>
<feature type="binding site" evidence="9">
    <location>
        <begin position="219"/>
        <end position="224"/>
    </location>
    <ligand>
        <name>ATP</name>
        <dbReference type="ChEBI" id="CHEBI:30616"/>
    </ligand>
</feature>
<comment type="caution">
    <text evidence="11">The sequence shown here is derived from an EMBL/GenBank/DDBJ whole genome shotgun (WGS) entry which is preliminary data.</text>
</comment>
<keyword evidence="4 9" id="KW-0418">Kinase</keyword>
<comment type="cofactor">
    <cofactor evidence="9">
        <name>Mg(2+)</name>
        <dbReference type="ChEBI" id="CHEBI:18420"/>
    </cofactor>
    <text evidence="9">Requires a divalent cation, most likely magnesium in vivo, as an electrophilic catalyst to aid phosphoryl group transfer. It is the chelate of the metal and the nucleotide that is the actual substrate.</text>
</comment>
<name>A0AA37QJK6_9FIRM</name>
<comment type="pathway">
    <text evidence="9">Carbohydrate metabolism; D-ribose degradation; D-ribose 5-phosphate from beta-D-ribopyranose: step 2/2.</text>
</comment>
<feature type="binding site" evidence="9">
    <location>
        <position position="275"/>
    </location>
    <ligand>
        <name>ATP</name>
        <dbReference type="ChEBI" id="CHEBI:30616"/>
    </ligand>
</feature>
<evidence type="ECO:0000256" key="7">
    <source>
        <dbReference type="ARBA" id="ARBA00022958"/>
    </source>
</evidence>
<dbReference type="InterPro" id="IPR002139">
    <property type="entry name" value="Ribo/fructo_kinase"/>
</dbReference>
<evidence type="ECO:0000313" key="12">
    <source>
        <dbReference type="Proteomes" id="UP001145109"/>
    </source>
</evidence>
<feature type="binding site" evidence="9">
    <location>
        <position position="245"/>
    </location>
    <ligand>
        <name>K(+)</name>
        <dbReference type="ChEBI" id="CHEBI:29103"/>
    </ligand>
</feature>
<dbReference type="InterPro" id="IPR011611">
    <property type="entry name" value="PfkB_dom"/>
</dbReference>
<dbReference type="Pfam" id="PF00294">
    <property type="entry name" value="PfkB"/>
    <property type="match status" value="1"/>
</dbReference>
<feature type="binding site" evidence="9">
    <location>
        <position position="251"/>
    </location>
    <ligand>
        <name>substrate</name>
    </ligand>
</feature>
<comment type="caution">
    <text evidence="9">Lacks conserved residue(s) required for the propagation of feature annotation.</text>
</comment>
<feature type="active site" description="Proton acceptor" evidence="9">
    <location>
        <position position="251"/>
    </location>
</feature>
<feature type="binding site" evidence="9">
    <location>
        <position position="139"/>
    </location>
    <ligand>
        <name>substrate</name>
    </ligand>
</feature>
<evidence type="ECO:0000259" key="10">
    <source>
        <dbReference type="Pfam" id="PF00294"/>
    </source>
</evidence>
<comment type="subunit">
    <text evidence="9">Homodimer.</text>
</comment>
<evidence type="ECO:0000256" key="9">
    <source>
        <dbReference type="HAMAP-Rule" id="MF_01987"/>
    </source>
</evidence>
<keyword evidence="3 9" id="KW-0547">Nucleotide-binding</keyword>
<proteinExistence type="inferred from homology"/>
<evidence type="ECO:0000256" key="5">
    <source>
        <dbReference type="ARBA" id="ARBA00022840"/>
    </source>
</evidence>
<sequence>MKVCIIGSYAKALVMTADRIPVAGETLMGRDYRGEFGGKGSDMAVQSSRLGAEVSYIGVIGDDTFGKEFVDLMKDEKIDISGLRITKEKSTGTGFIIKDIEARNVIVVDSGANDLFSKEDIDNAEKLIEEADVVLAQLEIPLDTALYAMKVAKKYGKTTILNPAPAVNLKECDLSDVDILTPNETEARVAVGVPTDSELTNSEIAEMLFKTGCKKIIMTLGDKGSGIFEPGVARQVQPYKIEVVDSNGAGDCFNASLATALAAGKEIDESVLYANAVSALCCTKWETVPSYHTAAEVKEFMKKHGKKEIV</sequence>
<keyword evidence="5 9" id="KW-0067">ATP-binding</keyword>
<feature type="domain" description="Carbohydrate kinase PfkB" evidence="10">
    <location>
        <begin position="2"/>
        <end position="290"/>
    </location>
</feature>
<organism evidence="11 12">
    <name type="scientific">Coprococcus comes</name>
    <dbReference type="NCBI Taxonomy" id="410072"/>
    <lineage>
        <taxon>Bacteria</taxon>
        <taxon>Bacillati</taxon>
        <taxon>Bacillota</taxon>
        <taxon>Clostridia</taxon>
        <taxon>Lachnospirales</taxon>
        <taxon>Lachnospiraceae</taxon>
        <taxon>Coprococcus</taxon>
    </lineage>
</organism>
<dbReference type="HAMAP" id="MF_01987">
    <property type="entry name" value="Ribokinase"/>
    <property type="match status" value="1"/>
</dbReference>
<dbReference type="PANTHER" id="PTHR10584:SF166">
    <property type="entry name" value="RIBOKINASE"/>
    <property type="match status" value="1"/>
</dbReference>
<dbReference type="GO" id="GO:0019303">
    <property type="term" value="P:D-ribose catabolic process"/>
    <property type="evidence" value="ECO:0007669"/>
    <property type="project" value="UniProtKB-UniRule"/>
</dbReference>
<dbReference type="GO" id="GO:0004747">
    <property type="term" value="F:ribokinase activity"/>
    <property type="evidence" value="ECO:0007669"/>
    <property type="project" value="UniProtKB-UniRule"/>
</dbReference>
<reference evidence="11" key="2">
    <citation type="submission" date="2022-11" db="EMBL/GenBank/DDBJ databases">
        <title>Draft genome sequence of Coprococcus comes strain 31264.</title>
        <authorList>
            <person name="Hisatomi A."/>
            <person name="Ohkuma M."/>
            <person name="Sakamoto M."/>
        </authorList>
    </citation>
    <scope>NUCLEOTIDE SEQUENCE</scope>
    <source>
        <strain evidence="11">JCM 31264</strain>
    </source>
</reference>
<comment type="subcellular location">
    <subcellularLocation>
        <location evidence="9">Cytoplasm</location>
    </subcellularLocation>
</comment>
<feature type="binding site" evidence="9">
    <location>
        <position position="284"/>
    </location>
    <ligand>
        <name>K(+)</name>
        <dbReference type="ChEBI" id="CHEBI:29103"/>
    </ligand>
</feature>
<keyword evidence="9" id="KW-0963">Cytoplasm</keyword>
<dbReference type="GO" id="GO:0005829">
    <property type="term" value="C:cytosol"/>
    <property type="evidence" value="ECO:0007669"/>
    <property type="project" value="TreeGrafter"/>
</dbReference>
<dbReference type="InterPro" id="IPR011877">
    <property type="entry name" value="Ribokinase"/>
</dbReference>
<keyword evidence="6 9" id="KW-0460">Magnesium</keyword>
<feature type="binding site" evidence="9">
    <location>
        <position position="183"/>
    </location>
    <ligand>
        <name>ATP</name>
        <dbReference type="ChEBI" id="CHEBI:30616"/>
    </ligand>
</feature>
<evidence type="ECO:0000313" key="11">
    <source>
        <dbReference type="EMBL" id="GLG88142.1"/>
    </source>
</evidence>
<dbReference type="GO" id="GO:0005524">
    <property type="term" value="F:ATP binding"/>
    <property type="evidence" value="ECO:0007669"/>
    <property type="project" value="UniProtKB-UniRule"/>
</dbReference>
<protein>
    <recommendedName>
        <fullName evidence="9">Ribokinase</fullName>
        <shortName evidence="9">RK</shortName>
        <ecNumber evidence="9">2.7.1.15</ecNumber>
    </recommendedName>
</protein>
<comment type="similarity">
    <text evidence="9">Belongs to the carbohydrate kinase PfkB family. Ribokinase subfamily.</text>
</comment>
<keyword evidence="7 9" id="KW-0630">Potassium</keyword>
<keyword evidence="8 9" id="KW-0119">Carbohydrate metabolism</keyword>
<accession>A0AA37QJK6</accession>
<evidence type="ECO:0000256" key="8">
    <source>
        <dbReference type="ARBA" id="ARBA00023277"/>
    </source>
</evidence>